<evidence type="ECO:0000256" key="1">
    <source>
        <dbReference type="ARBA" id="ARBA00006611"/>
    </source>
</evidence>
<dbReference type="SMART" id="SM00382">
    <property type="entry name" value="AAA"/>
    <property type="match status" value="1"/>
</dbReference>
<dbReference type="InterPro" id="IPR006321">
    <property type="entry name" value="PilT/PilU"/>
</dbReference>
<dbReference type="Proteomes" id="UP000320421">
    <property type="component" value="Chromosome"/>
</dbReference>
<comment type="similarity">
    <text evidence="1">Belongs to the GSP E family.</text>
</comment>
<dbReference type="NCBIfam" id="TIGR01420">
    <property type="entry name" value="pilT_fam"/>
    <property type="match status" value="1"/>
</dbReference>
<dbReference type="Pfam" id="PF00437">
    <property type="entry name" value="T2SSE"/>
    <property type="match status" value="1"/>
</dbReference>
<dbReference type="InterPro" id="IPR001482">
    <property type="entry name" value="T2SS/T4SS_dom"/>
</dbReference>
<accession>A0A517PZC7</accession>
<dbReference type="OrthoDB" id="9808272at2"/>
<dbReference type="GO" id="GO:0005524">
    <property type="term" value="F:ATP binding"/>
    <property type="evidence" value="ECO:0007669"/>
    <property type="project" value="InterPro"/>
</dbReference>
<dbReference type="PANTHER" id="PTHR30486">
    <property type="entry name" value="TWITCHING MOTILITY PROTEIN PILT"/>
    <property type="match status" value="1"/>
</dbReference>
<sequence>MEMNDLLHAAVDSDASDILLVTDAPPMFRIDGQLRTTALEPLDPETIRDLCDQVMKVQQKEILEKQKDVDFAITVPRLGRFRFNIHVQRGSLAAAIRRFSNEVCTLSSLELPPVVEELTRLKTGLILVTGQTGSGKSTTLAAMVEAINQRDSKHIITLEDPIEYQFQHGKSLIEQREIGEDCPGFTSGLKHVLRQDPDVILIGELRDLDTIRVALQAAETGHLVLASLHVSSAAGVVDRLVEVFPPEEQSQVRSHLAESLRAVITQRLLPAAMSNGRVAAVEIMLTNRAIQTSIRESTTHLIPGIISTNRRVGMQTMEQALKELLLNGKVDAETVDEHLQELKGEASGKEYSHGLLA</sequence>
<evidence type="ECO:0000313" key="3">
    <source>
        <dbReference type="EMBL" id="QDT24707.1"/>
    </source>
</evidence>
<dbReference type="Gene3D" id="3.40.50.300">
    <property type="entry name" value="P-loop containing nucleotide triphosphate hydrolases"/>
    <property type="match status" value="1"/>
</dbReference>
<dbReference type="InterPro" id="IPR003593">
    <property type="entry name" value="AAA+_ATPase"/>
</dbReference>
<organism evidence="3 4">
    <name type="scientific">Gimesia chilikensis</name>
    <dbReference type="NCBI Taxonomy" id="2605989"/>
    <lineage>
        <taxon>Bacteria</taxon>
        <taxon>Pseudomonadati</taxon>
        <taxon>Planctomycetota</taxon>
        <taxon>Planctomycetia</taxon>
        <taxon>Planctomycetales</taxon>
        <taxon>Planctomycetaceae</taxon>
        <taxon>Gimesia</taxon>
    </lineage>
</organism>
<evidence type="ECO:0000259" key="2">
    <source>
        <dbReference type="PROSITE" id="PS00662"/>
    </source>
</evidence>
<dbReference type="GO" id="GO:0016887">
    <property type="term" value="F:ATP hydrolysis activity"/>
    <property type="evidence" value="ECO:0007669"/>
    <property type="project" value="InterPro"/>
</dbReference>
<dbReference type="AlphaFoldDB" id="A0A517PZC7"/>
<proteinExistence type="inferred from homology"/>
<reference evidence="3 4" key="1">
    <citation type="submission" date="2019-02" db="EMBL/GenBank/DDBJ databases">
        <title>Deep-cultivation of Planctomycetes and their phenomic and genomic characterization uncovers novel biology.</title>
        <authorList>
            <person name="Wiegand S."/>
            <person name="Jogler M."/>
            <person name="Boedeker C."/>
            <person name="Pinto D."/>
            <person name="Vollmers J."/>
            <person name="Rivas-Marin E."/>
            <person name="Kohn T."/>
            <person name="Peeters S.H."/>
            <person name="Heuer A."/>
            <person name="Rast P."/>
            <person name="Oberbeckmann S."/>
            <person name="Bunk B."/>
            <person name="Jeske O."/>
            <person name="Meyerdierks A."/>
            <person name="Storesund J.E."/>
            <person name="Kallscheuer N."/>
            <person name="Luecker S."/>
            <person name="Lage O.M."/>
            <person name="Pohl T."/>
            <person name="Merkel B.J."/>
            <person name="Hornburger P."/>
            <person name="Mueller R.-W."/>
            <person name="Bruemmer F."/>
            <person name="Labrenz M."/>
            <person name="Spormann A.M."/>
            <person name="Op den Camp H."/>
            <person name="Overmann J."/>
            <person name="Amann R."/>
            <person name="Jetten M.S.M."/>
            <person name="Mascher T."/>
            <person name="Medema M.H."/>
            <person name="Devos D.P."/>
            <person name="Kaster A.-K."/>
            <person name="Ovreas L."/>
            <person name="Rohde M."/>
            <person name="Galperin M.Y."/>
            <person name="Jogler C."/>
        </authorList>
    </citation>
    <scope>NUCLEOTIDE SEQUENCE [LARGE SCALE GENOMIC DNA]</scope>
    <source>
        <strain evidence="3 4">HG66A1</strain>
    </source>
</reference>
<dbReference type="Gene3D" id="3.30.450.90">
    <property type="match status" value="1"/>
</dbReference>
<dbReference type="SUPFAM" id="SSF52540">
    <property type="entry name" value="P-loop containing nucleoside triphosphate hydrolases"/>
    <property type="match status" value="1"/>
</dbReference>
<dbReference type="PROSITE" id="PS00662">
    <property type="entry name" value="T2SP_E"/>
    <property type="match status" value="1"/>
</dbReference>
<dbReference type="InterPro" id="IPR027417">
    <property type="entry name" value="P-loop_NTPase"/>
</dbReference>
<feature type="domain" description="Bacterial type II secretion system protein E" evidence="2">
    <location>
        <begin position="193"/>
        <end position="207"/>
    </location>
</feature>
<protein>
    <submittedName>
        <fullName evidence="3">Twitching mobility protein</fullName>
    </submittedName>
</protein>
<dbReference type="EMBL" id="CP036266">
    <property type="protein sequence ID" value="QDT24707.1"/>
    <property type="molecule type" value="Genomic_DNA"/>
</dbReference>
<dbReference type="CDD" id="cd01131">
    <property type="entry name" value="PilT"/>
    <property type="match status" value="1"/>
</dbReference>
<keyword evidence="4" id="KW-1185">Reference proteome</keyword>
<dbReference type="RefSeq" id="WP_145193619.1">
    <property type="nucleotide sequence ID" value="NZ_CP036266.1"/>
</dbReference>
<gene>
    <name evidence="3" type="primary">pilT_3</name>
    <name evidence="3" type="ORF">HG66A1_65420</name>
</gene>
<name>A0A517PZC7_9PLAN</name>
<evidence type="ECO:0000313" key="4">
    <source>
        <dbReference type="Proteomes" id="UP000320421"/>
    </source>
</evidence>
<dbReference type="InterPro" id="IPR050921">
    <property type="entry name" value="T4SS_GSP_E_ATPase"/>
</dbReference>